<dbReference type="PANTHER" id="PTHR14136:SF17">
    <property type="entry name" value="BTB_POZ DOMAIN-CONTAINING PROTEIN KCTD9"/>
    <property type="match status" value="1"/>
</dbReference>
<keyword evidence="4" id="KW-1185">Reference proteome</keyword>
<comment type="caution">
    <text evidence="3">The sequence shown here is derived from an EMBL/GenBank/DDBJ whole genome shotgun (WGS) entry which is preliminary data.</text>
</comment>
<organism evidence="3 4">
    <name type="scientific">Ceratodon purpureus</name>
    <name type="common">Fire moss</name>
    <name type="synonym">Dicranum purpureum</name>
    <dbReference type="NCBI Taxonomy" id="3225"/>
    <lineage>
        <taxon>Eukaryota</taxon>
        <taxon>Viridiplantae</taxon>
        <taxon>Streptophyta</taxon>
        <taxon>Embryophyta</taxon>
        <taxon>Bryophyta</taxon>
        <taxon>Bryophytina</taxon>
        <taxon>Bryopsida</taxon>
        <taxon>Dicranidae</taxon>
        <taxon>Pseudoditrichales</taxon>
        <taxon>Ditrichaceae</taxon>
        <taxon>Ceratodon</taxon>
    </lineage>
</organism>
<evidence type="ECO:0000259" key="2">
    <source>
        <dbReference type="SMART" id="SM00225"/>
    </source>
</evidence>
<dbReference type="EMBL" id="CM026432">
    <property type="protein sequence ID" value="KAG0556624.1"/>
    <property type="molecule type" value="Genomic_DNA"/>
</dbReference>
<protein>
    <recommendedName>
        <fullName evidence="2">BTB domain-containing protein</fullName>
    </recommendedName>
</protein>
<name>A0A8T0GE65_CERPU</name>
<gene>
    <name evidence="3" type="ORF">KC19_11G067700</name>
</gene>
<dbReference type="Proteomes" id="UP000822688">
    <property type="component" value="Chromosome 11"/>
</dbReference>
<feature type="domain" description="BTB" evidence="2">
    <location>
        <begin position="54"/>
        <end position="161"/>
    </location>
</feature>
<comment type="pathway">
    <text evidence="1">Protein modification; protein ubiquitination.</text>
</comment>
<dbReference type="SMART" id="SM00225">
    <property type="entry name" value="BTB"/>
    <property type="match status" value="1"/>
</dbReference>
<dbReference type="Gene3D" id="2.160.20.80">
    <property type="entry name" value="E3 ubiquitin-protein ligase SopA"/>
    <property type="match status" value="1"/>
</dbReference>
<dbReference type="Pfam" id="PF00805">
    <property type="entry name" value="Pentapeptide"/>
    <property type="match status" value="1"/>
</dbReference>
<dbReference type="GO" id="GO:0051260">
    <property type="term" value="P:protein homooligomerization"/>
    <property type="evidence" value="ECO:0007669"/>
    <property type="project" value="InterPro"/>
</dbReference>
<accession>A0A8T0GE65</accession>
<dbReference type="InterPro" id="IPR051082">
    <property type="entry name" value="Pentapeptide-BTB/POZ_domain"/>
</dbReference>
<evidence type="ECO:0000256" key="1">
    <source>
        <dbReference type="ARBA" id="ARBA00004906"/>
    </source>
</evidence>
<dbReference type="InterPro" id="IPR011333">
    <property type="entry name" value="SKP1/BTB/POZ_sf"/>
</dbReference>
<evidence type="ECO:0000313" key="3">
    <source>
        <dbReference type="EMBL" id="KAG0556624.1"/>
    </source>
</evidence>
<proteinExistence type="predicted"/>
<dbReference type="SUPFAM" id="SSF54695">
    <property type="entry name" value="POZ domain"/>
    <property type="match status" value="1"/>
</dbReference>
<dbReference type="Pfam" id="PF13599">
    <property type="entry name" value="Pentapeptide_4"/>
    <property type="match status" value="1"/>
</dbReference>
<dbReference type="AlphaFoldDB" id="A0A8T0GE65"/>
<dbReference type="SUPFAM" id="SSF141571">
    <property type="entry name" value="Pentapeptide repeat-like"/>
    <property type="match status" value="1"/>
</dbReference>
<dbReference type="InterPro" id="IPR003131">
    <property type="entry name" value="T1-type_BTB"/>
</dbReference>
<dbReference type="Pfam" id="PF02214">
    <property type="entry name" value="BTB_2"/>
    <property type="match status" value="1"/>
</dbReference>
<sequence>MRIQPPLCLRRDIFLRDLQGSGESCESCEVFCSAQVARLTDEVEQLTEFGMATELERLDVGGTVFSTTRSTLTKRDKGSVLALLISRSCREKRSVMPRSAPAATFIDRDGTHFRHVLNWLRDGVVTPELDRTTYHELRREAEYYELPGLVEAIKVLLVSKCEEEDTAKPEMRRLDVIKCLQFGNVRMRGVDLSGQNLSKLDLSGVDFSHCRLINTNFEKSNLQDANFTESEATGANFKEANLKACKFAGASMIGAGLSGANLAEANLDNAKLEKVDLSIATLGKASLCMANLSSADLKFADFTNANLSGSDLRSALLHKTVLNYANLSGADLRSADLSTANFQNADLSGAQLSGPQLLGAILDGAHLSKASAKKKSTRKKASVVDREKESVRSMQALIELGNDTMPIEC</sequence>
<evidence type="ECO:0000313" key="4">
    <source>
        <dbReference type="Proteomes" id="UP000822688"/>
    </source>
</evidence>
<reference evidence="3 4" key="1">
    <citation type="submission" date="2020-06" db="EMBL/GenBank/DDBJ databases">
        <title>WGS assembly of Ceratodon purpureus strain R40.</title>
        <authorList>
            <person name="Carey S.B."/>
            <person name="Jenkins J."/>
            <person name="Shu S."/>
            <person name="Lovell J.T."/>
            <person name="Sreedasyam A."/>
            <person name="Maumus F."/>
            <person name="Tiley G.P."/>
            <person name="Fernandez-Pozo N."/>
            <person name="Barry K."/>
            <person name="Chen C."/>
            <person name="Wang M."/>
            <person name="Lipzen A."/>
            <person name="Daum C."/>
            <person name="Saski C.A."/>
            <person name="Payton A.C."/>
            <person name="Mcbreen J.C."/>
            <person name="Conrad R.E."/>
            <person name="Kollar L.M."/>
            <person name="Olsson S."/>
            <person name="Huttunen S."/>
            <person name="Landis J.B."/>
            <person name="Wickett N.J."/>
            <person name="Johnson M.G."/>
            <person name="Rensing S.A."/>
            <person name="Grimwood J."/>
            <person name="Schmutz J."/>
            <person name="Mcdaniel S.F."/>
        </authorList>
    </citation>
    <scope>NUCLEOTIDE SEQUENCE [LARGE SCALE GENOMIC DNA]</scope>
    <source>
        <strain evidence="3 4">R40</strain>
    </source>
</reference>
<dbReference type="Gene3D" id="3.30.710.10">
    <property type="entry name" value="Potassium Channel Kv1.1, Chain A"/>
    <property type="match status" value="1"/>
</dbReference>
<dbReference type="PANTHER" id="PTHR14136">
    <property type="entry name" value="BTB_POZ DOMAIN-CONTAINING PROTEIN KCTD9"/>
    <property type="match status" value="1"/>
</dbReference>
<dbReference type="InterPro" id="IPR000210">
    <property type="entry name" value="BTB/POZ_dom"/>
</dbReference>
<dbReference type="InterPro" id="IPR001646">
    <property type="entry name" value="5peptide_repeat"/>
</dbReference>